<dbReference type="AlphaFoldDB" id="A0A8C0GUC5"/>
<evidence type="ECO:0000313" key="2">
    <source>
        <dbReference type="Proteomes" id="UP000694404"/>
    </source>
</evidence>
<evidence type="ECO:0000313" key="1">
    <source>
        <dbReference type="Ensembl" id="ENSCABP00000014260.1"/>
    </source>
</evidence>
<dbReference type="GeneTree" id="ENSGT01030000239069"/>
<name>A0A8C0GUC5_CHEAB</name>
<dbReference type="Proteomes" id="UP000694404">
    <property type="component" value="Unplaced"/>
</dbReference>
<keyword evidence="2" id="KW-1185">Reference proteome</keyword>
<accession>A0A8C0GUC5</accession>
<sequence length="131" mass="15692">MRYFFQLKLFPHLVQLKGRSPVWIRWWVIRFFFQLKFFPHSVHVNGRSPVWICWCLARSCLWLKFFWHTEPSWQRGPWCGNTVAPQRGTGRRWTTCLPGHWCGCGLGQWCTDVAEWVGCRVSFPYLMALLL</sequence>
<reference evidence="1" key="1">
    <citation type="submission" date="2025-08" db="UniProtKB">
        <authorList>
            <consortium name="Ensembl"/>
        </authorList>
    </citation>
    <scope>IDENTIFICATION</scope>
</reference>
<protein>
    <submittedName>
        <fullName evidence="1">Uncharacterized protein</fullName>
    </submittedName>
</protein>
<organism evidence="1 2">
    <name type="scientific">Chelonoidis abingdonii</name>
    <name type="common">Abingdon island giant tortoise</name>
    <name type="synonym">Testudo abingdonii</name>
    <dbReference type="NCBI Taxonomy" id="106734"/>
    <lineage>
        <taxon>Eukaryota</taxon>
        <taxon>Metazoa</taxon>
        <taxon>Chordata</taxon>
        <taxon>Craniata</taxon>
        <taxon>Vertebrata</taxon>
        <taxon>Euteleostomi</taxon>
        <taxon>Archelosauria</taxon>
        <taxon>Testudinata</taxon>
        <taxon>Testudines</taxon>
        <taxon>Cryptodira</taxon>
        <taxon>Durocryptodira</taxon>
        <taxon>Testudinoidea</taxon>
        <taxon>Testudinidae</taxon>
        <taxon>Chelonoidis</taxon>
    </lineage>
</organism>
<reference evidence="1" key="2">
    <citation type="submission" date="2025-09" db="UniProtKB">
        <authorList>
            <consortium name="Ensembl"/>
        </authorList>
    </citation>
    <scope>IDENTIFICATION</scope>
</reference>
<dbReference type="Ensembl" id="ENSCABT00000015624.1">
    <property type="protein sequence ID" value="ENSCABP00000014260.1"/>
    <property type="gene ID" value="ENSCABG00000010647.1"/>
</dbReference>
<proteinExistence type="predicted"/>